<feature type="transmembrane region" description="Helical" evidence="6">
    <location>
        <begin position="172"/>
        <end position="192"/>
    </location>
</feature>
<dbReference type="InterPro" id="IPR036259">
    <property type="entry name" value="MFS_trans_sf"/>
</dbReference>
<keyword evidence="4 6" id="KW-0472">Membrane</keyword>
<evidence type="ECO:0000313" key="8">
    <source>
        <dbReference type="Proteomes" id="UP000038010"/>
    </source>
</evidence>
<evidence type="ECO:0000256" key="3">
    <source>
        <dbReference type="ARBA" id="ARBA00022989"/>
    </source>
</evidence>
<feature type="transmembrane region" description="Helical" evidence="6">
    <location>
        <begin position="315"/>
        <end position="336"/>
    </location>
</feature>
<feature type="transmembrane region" description="Helical" evidence="6">
    <location>
        <begin position="380"/>
        <end position="401"/>
    </location>
</feature>
<dbReference type="SUPFAM" id="SSF103473">
    <property type="entry name" value="MFS general substrate transporter"/>
    <property type="match status" value="1"/>
</dbReference>
<evidence type="ECO:0000313" key="7">
    <source>
        <dbReference type="EMBL" id="KPI43844.1"/>
    </source>
</evidence>
<organism evidence="7 8">
    <name type="scientific">Cyphellophora attinorum</name>
    <dbReference type="NCBI Taxonomy" id="1664694"/>
    <lineage>
        <taxon>Eukaryota</taxon>
        <taxon>Fungi</taxon>
        <taxon>Dikarya</taxon>
        <taxon>Ascomycota</taxon>
        <taxon>Pezizomycotina</taxon>
        <taxon>Eurotiomycetes</taxon>
        <taxon>Chaetothyriomycetidae</taxon>
        <taxon>Chaetothyriales</taxon>
        <taxon>Cyphellophoraceae</taxon>
        <taxon>Cyphellophora</taxon>
    </lineage>
</organism>
<dbReference type="PANTHER" id="PTHR23502">
    <property type="entry name" value="MAJOR FACILITATOR SUPERFAMILY"/>
    <property type="match status" value="1"/>
</dbReference>
<dbReference type="GeneID" id="28738561"/>
<feature type="transmembrane region" description="Helical" evidence="6">
    <location>
        <begin position="143"/>
        <end position="160"/>
    </location>
</feature>
<dbReference type="Pfam" id="PF07690">
    <property type="entry name" value="MFS_1"/>
    <property type="match status" value="1"/>
</dbReference>
<feature type="transmembrane region" description="Helical" evidence="6">
    <location>
        <begin position="445"/>
        <end position="468"/>
    </location>
</feature>
<gene>
    <name evidence="7" type="ORF">AB675_6393</name>
</gene>
<dbReference type="GO" id="GO:0005886">
    <property type="term" value="C:plasma membrane"/>
    <property type="evidence" value="ECO:0007669"/>
    <property type="project" value="TreeGrafter"/>
</dbReference>
<feature type="transmembrane region" description="Helical" evidence="6">
    <location>
        <begin position="356"/>
        <end position="373"/>
    </location>
</feature>
<feature type="transmembrane region" description="Helical" evidence="6">
    <location>
        <begin position="46"/>
        <end position="70"/>
    </location>
</feature>
<evidence type="ECO:0000256" key="2">
    <source>
        <dbReference type="ARBA" id="ARBA00022692"/>
    </source>
</evidence>
<feature type="transmembrane region" description="Helical" evidence="6">
    <location>
        <begin position="204"/>
        <end position="222"/>
    </location>
</feature>
<proteinExistence type="predicted"/>
<dbReference type="OrthoDB" id="2533084at2759"/>
<dbReference type="Proteomes" id="UP000038010">
    <property type="component" value="Unassembled WGS sequence"/>
</dbReference>
<evidence type="ECO:0000256" key="1">
    <source>
        <dbReference type="ARBA" id="ARBA00004141"/>
    </source>
</evidence>
<feature type="compositionally biased region" description="Basic and acidic residues" evidence="5">
    <location>
        <begin position="1"/>
        <end position="12"/>
    </location>
</feature>
<dbReference type="AlphaFoldDB" id="A0A0N1P3D2"/>
<feature type="transmembrane region" description="Helical" evidence="6">
    <location>
        <begin position="91"/>
        <end position="108"/>
    </location>
</feature>
<dbReference type="EMBL" id="LFJN01000004">
    <property type="protein sequence ID" value="KPI43844.1"/>
    <property type="molecule type" value="Genomic_DNA"/>
</dbReference>
<evidence type="ECO:0000256" key="4">
    <source>
        <dbReference type="ARBA" id="ARBA00023136"/>
    </source>
</evidence>
<feature type="transmembrane region" description="Helical" evidence="6">
    <location>
        <begin position="114"/>
        <end position="131"/>
    </location>
</feature>
<comment type="subcellular location">
    <subcellularLocation>
        <location evidence="1">Membrane</location>
        <topology evidence="1">Multi-pass membrane protein</topology>
    </subcellularLocation>
</comment>
<dbReference type="STRING" id="1664694.A0A0N1P3D2"/>
<keyword evidence="8" id="KW-1185">Reference proteome</keyword>
<dbReference type="RefSeq" id="XP_018003807.1">
    <property type="nucleotide sequence ID" value="XM_018146681.1"/>
</dbReference>
<sequence>MDRAEKGEEDGSRTLTYSGGSEDALPLATAQDTLNPLNWPASRKRLLFLALMSSSILCDGGMTWGATLIVPQAIEWNLSIPKSATSLNYGILLQGIGGVLCMPLINAFGRLPCWIWPQLATLGVVIGCCFARSFDTFTALRALQGLFGTIPQVIGLPIIYDMYAPEEWPTMINIWGTCFLVGPFLGPALAGYIMEGTKDWRADFGVLAGLYAFSSFLVLLWGRETFYDQARQVQQTNKIKALVGIGNTRLPKLRTVGRSLMELLRLAFWTPPLLLTGLSTLVNFTWPIGITVTFDTFIHSPPYLFGNINGASMRFAPVIGALAGFMIGYFFNRWIYYGAGGTRQAHWRPEHRLHGVWFPAACLFFGLLIYGLTLANGKSWVGLAFGWCITVAGLVASTVAITDFALEKYPEHATNVSAIINCWRTLGGFSVSYFQQPWIDRDGKAVVFGVQAAVVGASAILFITPVILMGRRRAMAKADASA</sequence>
<dbReference type="Gene3D" id="1.20.1720.10">
    <property type="entry name" value="Multidrug resistance protein D"/>
    <property type="match status" value="1"/>
</dbReference>
<dbReference type="VEuPathDB" id="FungiDB:AB675_6393"/>
<keyword evidence="3 6" id="KW-1133">Transmembrane helix</keyword>
<comment type="caution">
    <text evidence="7">The sequence shown here is derived from an EMBL/GenBank/DDBJ whole genome shotgun (WGS) entry which is preliminary data.</text>
</comment>
<dbReference type="PANTHER" id="PTHR23502:SF159">
    <property type="entry name" value="TRANSPORTER, PUTATIVE (AFU_ORTHOLOGUE AFUA_4G14230)-RELATED"/>
    <property type="match status" value="1"/>
</dbReference>
<evidence type="ECO:0000256" key="6">
    <source>
        <dbReference type="SAM" id="Phobius"/>
    </source>
</evidence>
<reference evidence="7 8" key="1">
    <citation type="submission" date="2015-06" db="EMBL/GenBank/DDBJ databases">
        <title>Draft genome of the ant-associated black yeast Phialophora attae CBS 131958.</title>
        <authorList>
            <person name="Moreno L.F."/>
            <person name="Stielow B.J."/>
            <person name="de Hoog S."/>
            <person name="Vicente V.A."/>
            <person name="Weiss V.A."/>
            <person name="de Vries M."/>
            <person name="Cruz L.M."/>
            <person name="Souza E.M."/>
        </authorList>
    </citation>
    <scope>NUCLEOTIDE SEQUENCE [LARGE SCALE GENOMIC DNA]</scope>
    <source>
        <strain evidence="7 8">CBS 131958</strain>
    </source>
</reference>
<protein>
    <submittedName>
        <fullName evidence="7">Putative transporter</fullName>
    </submittedName>
</protein>
<feature type="region of interest" description="Disordered" evidence="5">
    <location>
        <begin position="1"/>
        <end position="20"/>
    </location>
</feature>
<feature type="transmembrane region" description="Helical" evidence="6">
    <location>
        <begin position="273"/>
        <end position="294"/>
    </location>
</feature>
<accession>A0A0N1P3D2</accession>
<keyword evidence="2 6" id="KW-0812">Transmembrane</keyword>
<evidence type="ECO:0000256" key="5">
    <source>
        <dbReference type="SAM" id="MobiDB-lite"/>
    </source>
</evidence>
<dbReference type="InterPro" id="IPR011701">
    <property type="entry name" value="MFS"/>
</dbReference>
<name>A0A0N1P3D2_9EURO</name>
<dbReference type="GO" id="GO:0022857">
    <property type="term" value="F:transmembrane transporter activity"/>
    <property type="evidence" value="ECO:0007669"/>
    <property type="project" value="InterPro"/>
</dbReference>